<evidence type="ECO:0000256" key="1">
    <source>
        <dbReference type="ARBA" id="ARBA00010928"/>
    </source>
</evidence>
<organism evidence="6 7">
    <name type="scientific">Cellulomonas humilata</name>
    <dbReference type="NCBI Taxonomy" id="144055"/>
    <lineage>
        <taxon>Bacteria</taxon>
        <taxon>Bacillati</taxon>
        <taxon>Actinomycetota</taxon>
        <taxon>Actinomycetes</taxon>
        <taxon>Micrococcales</taxon>
        <taxon>Cellulomonadaceae</taxon>
        <taxon>Cellulomonas</taxon>
    </lineage>
</organism>
<dbReference type="Pfam" id="PF01408">
    <property type="entry name" value="GFO_IDH_MocA"/>
    <property type="match status" value="1"/>
</dbReference>
<dbReference type="EMBL" id="JAUSVB010000002">
    <property type="protein sequence ID" value="MDQ0373607.1"/>
    <property type="molecule type" value="Genomic_DNA"/>
</dbReference>
<evidence type="ECO:0000259" key="5">
    <source>
        <dbReference type="Pfam" id="PF22725"/>
    </source>
</evidence>
<evidence type="ECO:0000256" key="2">
    <source>
        <dbReference type="ARBA" id="ARBA00023002"/>
    </source>
</evidence>
<keyword evidence="2" id="KW-0560">Oxidoreductase</keyword>
<dbReference type="InterPro" id="IPR051317">
    <property type="entry name" value="Gfo/Idh/MocA_oxidoreduct"/>
</dbReference>
<evidence type="ECO:0000256" key="3">
    <source>
        <dbReference type="ARBA" id="ARBA00023027"/>
    </source>
</evidence>
<dbReference type="InterPro" id="IPR000683">
    <property type="entry name" value="Gfo/Idh/MocA-like_OxRdtase_N"/>
</dbReference>
<dbReference type="Pfam" id="PF22725">
    <property type="entry name" value="GFO_IDH_MocA_C3"/>
    <property type="match status" value="1"/>
</dbReference>
<comment type="caution">
    <text evidence="6">The sequence shown here is derived from an EMBL/GenBank/DDBJ whole genome shotgun (WGS) entry which is preliminary data.</text>
</comment>
<feature type="domain" description="Gfo/Idh/MocA-like oxidoreductase N-terminal" evidence="4">
    <location>
        <begin position="4"/>
        <end position="108"/>
    </location>
</feature>
<feature type="domain" description="GFO/IDH/MocA-like oxidoreductase" evidence="5">
    <location>
        <begin position="133"/>
        <end position="244"/>
    </location>
</feature>
<accession>A0ABU0EEH6</accession>
<comment type="similarity">
    <text evidence="1">Belongs to the Gfo/Idh/MocA family.</text>
</comment>
<dbReference type="RefSeq" id="WP_307491751.1">
    <property type="nucleotide sequence ID" value="NZ_JAUSVB010000002.1"/>
</dbReference>
<keyword evidence="7" id="KW-1185">Reference proteome</keyword>
<dbReference type="PANTHER" id="PTHR43708:SF5">
    <property type="entry name" value="CONSERVED EXPRESSED OXIDOREDUCTASE (EUROFUNG)-RELATED"/>
    <property type="match status" value="1"/>
</dbReference>
<gene>
    <name evidence="6" type="ORF">J2X26_001918</name>
</gene>
<dbReference type="InterPro" id="IPR036291">
    <property type="entry name" value="NAD(P)-bd_dom_sf"/>
</dbReference>
<dbReference type="Proteomes" id="UP001239626">
    <property type="component" value="Unassembled WGS sequence"/>
</dbReference>
<proteinExistence type="inferred from homology"/>
<dbReference type="Gene3D" id="3.30.360.10">
    <property type="entry name" value="Dihydrodipicolinate Reductase, domain 2"/>
    <property type="match status" value="1"/>
</dbReference>
<sequence length="341" mass="36221">MEALRVGLVGYGGAGRGIHARLLREAGQQVTTVVTRSRAVQVEADWPGARVVPDVDGLLAHADELDLVVIASPTGEHVTHVLAALDAGLHVLVDKPLATTADDAELLAARGDGRLTVFHNRRWDPEQLTLLGVLAGGQLGTVHRFERRWERFRPVPQNRWKENDPDSGGLLLDLGAHLVDSAVQLFGPVAQVYAELHARSTPAVDDVFLALVHAGNGVVSHLQAGSVVGAPGPRTRVLGDGGAYLVTSFEGEPTPFAALDDAYEETRRPGEPVHEGWLVRGADRLPVPQAAGGHGDVYRAVVRWVVDGGPPPVDPADAARTARVLDAALVSAAERRVVQLP</sequence>
<dbReference type="Gene3D" id="3.40.50.720">
    <property type="entry name" value="NAD(P)-binding Rossmann-like Domain"/>
    <property type="match status" value="1"/>
</dbReference>
<evidence type="ECO:0000313" key="7">
    <source>
        <dbReference type="Proteomes" id="UP001239626"/>
    </source>
</evidence>
<dbReference type="InterPro" id="IPR055170">
    <property type="entry name" value="GFO_IDH_MocA-like_dom"/>
</dbReference>
<dbReference type="SUPFAM" id="SSF55347">
    <property type="entry name" value="Glyceraldehyde-3-phosphate dehydrogenase-like, C-terminal domain"/>
    <property type="match status" value="1"/>
</dbReference>
<evidence type="ECO:0000259" key="4">
    <source>
        <dbReference type="Pfam" id="PF01408"/>
    </source>
</evidence>
<protein>
    <submittedName>
        <fullName evidence="6">Dehydrogenase</fullName>
    </submittedName>
</protein>
<evidence type="ECO:0000313" key="6">
    <source>
        <dbReference type="EMBL" id="MDQ0373607.1"/>
    </source>
</evidence>
<reference evidence="6 7" key="1">
    <citation type="submission" date="2023-07" db="EMBL/GenBank/DDBJ databases">
        <title>Sorghum-associated microbial communities from plants grown in Nebraska, USA.</title>
        <authorList>
            <person name="Schachtman D."/>
        </authorList>
    </citation>
    <scope>NUCLEOTIDE SEQUENCE [LARGE SCALE GENOMIC DNA]</scope>
    <source>
        <strain evidence="6 7">BE332</strain>
    </source>
</reference>
<dbReference type="SUPFAM" id="SSF51735">
    <property type="entry name" value="NAD(P)-binding Rossmann-fold domains"/>
    <property type="match status" value="1"/>
</dbReference>
<keyword evidence="3" id="KW-0520">NAD</keyword>
<name>A0ABU0EEH6_9CELL</name>
<dbReference type="PANTHER" id="PTHR43708">
    <property type="entry name" value="CONSERVED EXPRESSED OXIDOREDUCTASE (EUROFUNG)"/>
    <property type="match status" value="1"/>
</dbReference>